<evidence type="ECO:0000256" key="10">
    <source>
        <dbReference type="ARBA" id="ARBA00023268"/>
    </source>
</evidence>
<evidence type="ECO:0000256" key="8">
    <source>
        <dbReference type="ARBA" id="ARBA00023102"/>
    </source>
</evidence>
<dbReference type="GO" id="GO:0006164">
    <property type="term" value="P:purine nucleotide biosynthetic process"/>
    <property type="evidence" value="ECO:0007669"/>
    <property type="project" value="UniProtKB-KW"/>
</dbReference>
<dbReference type="EMBL" id="LJCR01000736">
    <property type="protein sequence ID" value="KPV51888.1"/>
    <property type="molecule type" value="Genomic_DNA"/>
</dbReference>
<keyword evidence="6" id="KW-0521">NADP</keyword>
<keyword evidence="5 12" id="KW-0378">Hydrolase</keyword>
<dbReference type="EC" id="3.5.4.9" evidence="1"/>
<evidence type="ECO:0000256" key="1">
    <source>
        <dbReference type="ARBA" id="ARBA00012776"/>
    </source>
</evidence>
<proteinExistence type="predicted"/>
<dbReference type="Pfam" id="PF02882">
    <property type="entry name" value="THF_DHG_CYH_C"/>
    <property type="match status" value="1"/>
</dbReference>
<evidence type="ECO:0000313" key="13">
    <source>
        <dbReference type="Proteomes" id="UP000050509"/>
    </source>
</evidence>
<dbReference type="PATRIC" id="fig|186479.3.peg.9966"/>
<keyword evidence="9" id="KW-0486">Methionine biosynthesis</keyword>
<dbReference type="SUPFAM" id="SSF51735">
    <property type="entry name" value="NAD(P)-binding Rossmann-fold domains"/>
    <property type="match status" value="1"/>
</dbReference>
<dbReference type="InterPro" id="IPR000672">
    <property type="entry name" value="THF_DH/CycHdrlase"/>
</dbReference>
<dbReference type="GO" id="GO:0009086">
    <property type="term" value="P:methionine biosynthetic process"/>
    <property type="evidence" value="ECO:0007669"/>
    <property type="project" value="UniProtKB-KW"/>
</dbReference>
<sequence>TSAGLLAQGSPSLLPNTPAGGMEMLRRYSIPLAGKRAVVVGRSNIVGKPMALLLLHEHATVTIAHSRTPDLAAVLREADIVVAAVGRAGLITGDMLKPGAVVIDFGINVREDGTMVGDVDFASAERVAGAITPVPGGTGPVTNMMLLQNVLTAADRGA</sequence>
<reference evidence="12 13" key="1">
    <citation type="submission" date="2015-09" db="EMBL/GenBank/DDBJ databases">
        <title>Draft genome sequence of Kouleothrix aurantiaca JCM 19913.</title>
        <authorList>
            <person name="Hemp J."/>
        </authorList>
    </citation>
    <scope>NUCLEOTIDE SEQUENCE [LARGE SCALE GENOMIC DNA]</scope>
    <source>
        <strain evidence="12 13">COM-B</strain>
    </source>
</reference>
<dbReference type="CDD" id="cd01080">
    <property type="entry name" value="NAD_bind_m-THF_DH_Cyclohyd"/>
    <property type="match status" value="1"/>
</dbReference>
<dbReference type="InterPro" id="IPR020631">
    <property type="entry name" value="THF_DH/CycHdrlase_NAD-bd_dom"/>
</dbReference>
<dbReference type="GO" id="GO:0005829">
    <property type="term" value="C:cytosol"/>
    <property type="evidence" value="ECO:0007669"/>
    <property type="project" value="TreeGrafter"/>
</dbReference>
<evidence type="ECO:0000256" key="4">
    <source>
        <dbReference type="ARBA" id="ARBA00022755"/>
    </source>
</evidence>
<evidence type="ECO:0000256" key="3">
    <source>
        <dbReference type="ARBA" id="ARBA00022605"/>
    </source>
</evidence>
<keyword evidence="4" id="KW-0658">Purine biosynthesis</keyword>
<name>A0A0P9DP87_9CHLR</name>
<evidence type="ECO:0000259" key="11">
    <source>
        <dbReference type="Pfam" id="PF02882"/>
    </source>
</evidence>
<accession>A0A0P9DP87</accession>
<dbReference type="InterPro" id="IPR036291">
    <property type="entry name" value="NAD(P)-bd_dom_sf"/>
</dbReference>
<keyword evidence="8" id="KW-0368">Histidine biosynthesis</keyword>
<dbReference type="AlphaFoldDB" id="A0A0P9DP87"/>
<evidence type="ECO:0000256" key="5">
    <source>
        <dbReference type="ARBA" id="ARBA00022801"/>
    </source>
</evidence>
<dbReference type="GO" id="GO:0035999">
    <property type="term" value="P:tetrahydrofolate interconversion"/>
    <property type="evidence" value="ECO:0007669"/>
    <property type="project" value="TreeGrafter"/>
</dbReference>
<dbReference type="GO" id="GO:0004488">
    <property type="term" value="F:methylenetetrahydrofolate dehydrogenase (NADP+) activity"/>
    <property type="evidence" value="ECO:0007669"/>
    <property type="project" value="InterPro"/>
</dbReference>
<dbReference type="Proteomes" id="UP000050509">
    <property type="component" value="Unassembled WGS sequence"/>
</dbReference>
<comment type="caution">
    <text evidence="12">The sequence shown here is derived from an EMBL/GenBank/DDBJ whole genome shotgun (WGS) entry which is preliminary data.</text>
</comment>
<keyword evidence="3" id="KW-0028">Amino-acid biosynthesis</keyword>
<dbReference type="Gene3D" id="3.40.50.720">
    <property type="entry name" value="NAD(P)-binding Rossmann-like Domain"/>
    <property type="match status" value="1"/>
</dbReference>
<keyword evidence="7 12" id="KW-0560">Oxidoreductase</keyword>
<evidence type="ECO:0000313" key="12">
    <source>
        <dbReference type="EMBL" id="KPV51888.1"/>
    </source>
</evidence>
<feature type="non-terminal residue" evidence="12">
    <location>
        <position position="1"/>
    </location>
</feature>
<dbReference type="PRINTS" id="PR00085">
    <property type="entry name" value="THFDHDRGNASE"/>
</dbReference>
<evidence type="ECO:0000256" key="6">
    <source>
        <dbReference type="ARBA" id="ARBA00022857"/>
    </source>
</evidence>
<evidence type="ECO:0000256" key="2">
    <source>
        <dbReference type="ARBA" id="ARBA00022563"/>
    </source>
</evidence>
<keyword evidence="10" id="KW-0511">Multifunctional enzyme</keyword>
<protein>
    <recommendedName>
        <fullName evidence="1">methenyltetrahydrofolate cyclohydrolase</fullName>
        <ecNumber evidence="1">3.5.4.9</ecNumber>
    </recommendedName>
</protein>
<keyword evidence="2" id="KW-0554">One-carbon metabolism</keyword>
<dbReference type="GO" id="GO:0004477">
    <property type="term" value="F:methenyltetrahydrofolate cyclohydrolase activity"/>
    <property type="evidence" value="ECO:0007669"/>
    <property type="project" value="UniProtKB-EC"/>
</dbReference>
<dbReference type="PANTHER" id="PTHR48099">
    <property type="entry name" value="C-1-TETRAHYDROFOLATE SYNTHASE, CYTOPLASMIC-RELATED"/>
    <property type="match status" value="1"/>
</dbReference>
<dbReference type="FunFam" id="3.40.50.720:FF:000094">
    <property type="entry name" value="Bifunctional protein FolD"/>
    <property type="match status" value="1"/>
</dbReference>
<gene>
    <name evidence="12" type="ORF">SE17_18665</name>
</gene>
<dbReference type="PANTHER" id="PTHR48099:SF5">
    <property type="entry name" value="C-1-TETRAHYDROFOLATE SYNTHASE, CYTOPLASMIC"/>
    <property type="match status" value="1"/>
</dbReference>
<organism evidence="12 13">
    <name type="scientific">Kouleothrix aurantiaca</name>
    <dbReference type="NCBI Taxonomy" id="186479"/>
    <lineage>
        <taxon>Bacteria</taxon>
        <taxon>Bacillati</taxon>
        <taxon>Chloroflexota</taxon>
        <taxon>Chloroflexia</taxon>
        <taxon>Chloroflexales</taxon>
        <taxon>Roseiflexineae</taxon>
        <taxon>Roseiflexaceae</taxon>
        <taxon>Kouleothrix</taxon>
    </lineage>
</organism>
<evidence type="ECO:0000256" key="9">
    <source>
        <dbReference type="ARBA" id="ARBA00023167"/>
    </source>
</evidence>
<dbReference type="GO" id="GO:0000105">
    <property type="term" value="P:L-histidine biosynthetic process"/>
    <property type="evidence" value="ECO:0007669"/>
    <property type="project" value="UniProtKB-KW"/>
</dbReference>
<evidence type="ECO:0000256" key="7">
    <source>
        <dbReference type="ARBA" id="ARBA00023002"/>
    </source>
</evidence>
<keyword evidence="13" id="KW-1185">Reference proteome</keyword>
<feature type="domain" description="Tetrahydrofolate dehydrogenase/cyclohydrolase NAD(P)-binding" evidence="11">
    <location>
        <begin position="15"/>
        <end position="156"/>
    </location>
</feature>